<dbReference type="EMBL" id="CP002584">
    <property type="protein sequence ID" value="ADZ80033.1"/>
    <property type="molecule type" value="Genomic_DNA"/>
</dbReference>
<organism evidence="1">
    <name type="scientific">Sphingobacterium sp. (strain 21)</name>
    <dbReference type="NCBI Taxonomy" id="743722"/>
    <lineage>
        <taxon>Bacteria</taxon>
        <taxon>Pseudomonadati</taxon>
        <taxon>Bacteroidota</taxon>
        <taxon>Sphingobacteriia</taxon>
        <taxon>Sphingobacteriales</taxon>
        <taxon>Sphingobacteriaceae</taxon>
        <taxon>Sphingobacterium</taxon>
    </lineage>
</organism>
<proteinExistence type="predicted"/>
<dbReference type="STRING" id="743722.Sph21_3495"/>
<reference evidence="1" key="1">
    <citation type="submission" date="2011-03" db="EMBL/GenBank/DDBJ databases">
        <title>Complete sequence of Sphingobacterium sp. 21.</title>
        <authorList>
            <consortium name="US DOE Joint Genome Institute"/>
            <person name="Lucas S."/>
            <person name="Copeland A."/>
            <person name="Lapidus A."/>
            <person name="Cheng J.-F."/>
            <person name="Goodwin L."/>
            <person name="Pitluck S."/>
            <person name="Davenport K."/>
            <person name="Detter J.C."/>
            <person name="Han C."/>
            <person name="Tapia R."/>
            <person name="Land M."/>
            <person name="Hauser L."/>
            <person name="Kyrpides N."/>
            <person name="Ivanova N."/>
            <person name="Ovchinnikova G."/>
            <person name="Pagani I."/>
            <person name="Siebers A.K."/>
            <person name="Allgaier M."/>
            <person name="Thelen M.P."/>
            <person name="Hugenholtz P."/>
            <person name="Woyke T."/>
        </authorList>
    </citation>
    <scope>NUCLEOTIDE SEQUENCE</scope>
    <source>
        <strain evidence="1">21</strain>
    </source>
</reference>
<dbReference type="PATRIC" id="fig|743722.3.peg.3733"/>
<gene>
    <name evidence="1" type="ordered locus">Sph21_3495</name>
</gene>
<dbReference type="AlphaFoldDB" id="F4C443"/>
<protein>
    <submittedName>
        <fullName evidence="1">Uncharacterized protein</fullName>
    </submittedName>
</protein>
<evidence type="ECO:0000313" key="1">
    <source>
        <dbReference type="EMBL" id="ADZ80033.1"/>
    </source>
</evidence>
<accession>F4C443</accession>
<dbReference type="HOGENOM" id="CLU_1969121_0_0_10"/>
<name>F4C443_SPHS2</name>
<sequence>MGTITDKPWEESESAYRTDLNLAESINLQYFVGTLIAGTLFKDYVSALYTVAKEKKANYLVNKTNEAEKSTDVLMNTLRHKMKMIGADEMVQEEIQRNFDLIYDLLALPYDQQLRVTGLITKIKKGK</sequence>
<dbReference type="KEGG" id="shg:Sph21_3495"/>